<feature type="region of interest" description="Disordered" evidence="1">
    <location>
        <begin position="360"/>
        <end position="401"/>
    </location>
</feature>
<feature type="compositionally biased region" description="Basic and acidic residues" evidence="1">
    <location>
        <begin position="493"/>
        <end position="515"/>
    </location>
</feature>
<dbReference type="EMBL" id="JAQJAN010000023">
    <property type="protein sequence ID" value="KAJ5703351.1"/>
    <property type="molecule type" value="Genomic_DNA"/>
</dbReference>
<feature type="compositionally biased region" description="Polar residues" evidence="1">
    <location>
        <begin position="201"/>
        <end position="212"/>
    </location>
</feature>
<feature type="region of interest" description="Disordered" evidence="1">
    <location>
        <begin position="101"/>
        <end position="149"/>
    </location>
</feature>
<feature type="compositionally biased region" description="Low complexity" evidence="1">
    <location>
        <begin position="11"/>
        <end position="24"/>
    </location>
</feature>
<gene>
    <name evidence="2" type="ORF">N7493_011740</name>
</gene>
<sequence>MVSPATPYVRPPSSSSALSKKQAQGPRRPPPLNLNTAKIVFNSQSTIKAVRGSVCWSEEGTEVPLIMELGVGSNRSTPGHSSAKASGILGARPHELTDMNLSRNLSVREDDDLDRRPVSPQRSLRTIIDLDSPLGSDEESDISPISEDRPLANSSKVLARFFPELQGNFAVMPPDGVEPKPKFRKGRLRIEDEIGERVQSLYQNSTHNTSQRALRVDHHAGTETETTVSSDHERQSSTTSLDDGKKDNWKMDSLSKGSPPTGGFDDEASVHSVGIATQVQVPMSRLSAKPTPTRLDSHSSKISKASLQDLRYKPLPRAPVMEPDTPDLYLKPISSRGHSASNCADCTAHRPHVPHSVYATTRHNQSSRCQSCGHGQSPNHRERANRSDHKHQHHGVQRNGSTWRHATDELEITYIDDGRSGRRVLVLDGPLQISRNNHGDLVAARPAPLPPTTKPYSESPASLELLRKEARRMGSSTSLRESVTKKKGHKYTRSKDSNESIRDSKPSKTKEETKGGRWSGGNSKSNESSKGSDLQKLKKSFSITRPTFHRSKPNTRTDQRRFSRLSTLSSRSDTAVDPQADQTNSDEETRRLSRHLSLSHPNLEVVPIEDDDSGSNKREDLLLQLPRLQTDNLSFKHLLEQFAPGYQSPLTDPTSIPRPKEEDTRDAKEVFISKLSSPQAQIQPNDDKIVVETPLMHPLQTMRPSQKMRQSTAFVSTSKASSVYLRNELVYELAAGPPSPAMPMPPPLPMSHANGGKQNFRINFPIDEIRDSFVELLLERMPSLDDLFNLALANRRFYRLFKQRELFLIKNALFKMSRSAWELREMSPPWTTEWQLVLDPDSQVPEYTGKLYLERYAQDIFILAQLKSMVLMRCAPFLRPDTVRGLAGLDDERAEEVDNAFWRVWTFCRIFGSGKGRENDIEGQMDWLRGGKKARTFHGASSAMMTEPYGMNNVLFEPPEGFARGNCGGLTATELYDMTEIWNCLNVLVQPLHGKCIEARRAGIFDGMHVPENDPVREETVLEEWTSWVLTLGMSAVIAVSSLTPSETPAMIFQRAKGLGLTKWDLPETRVTRQSFMKEAVSRVYEDQERSMILPSGSADSPCELPSDEIPTRGEDNERRQALSLEIRMQRTRGAELPDSRNTFATERPMSTFSTILGNLVGTGKSSAPPVPPVPGLASDRSSTSTDGNSPAVPGTPSNGLDHLTPTPPQHPHYKLSAYNLNITSDPFTRPRSPPMSHYLSPPLPPQVQDPVDRAICRMVNELGFNEDDVKWALKITDTGEGLNVEAAEQLLHQQKKKSERNPFVTRGKNSNGKNSLLMSVIKQQGSQESGWRWA</sequence>
<feature type="region of interest" description="Disordered" evidence="1">
    <location>
        <begin position="1094"/>
        <end position="1117"/>
    </location>
</feature>
<reference evidence="2" key="2">
    <citation type="submission" date="2023-01" db="EMBL/GenBank/DDBJ databases">
        <authorList>
            <person name="Petersen C."/>
        </authorList>
    </citation>
    <scope>NUCLEOTIDE SEQUENCE</scope>
    <source>
        <strain evidence="2">IBT 17514</strain>
    </source>
</reference>
<feature type="compositionally biased region" description="Polar residues" evidence="1">
    <location>
        <begin position="1180"/>
        <end position="1189"/>
    </location>
</feature>
<feature type="compositionally biased region" description="Basic and acidic residues" evidence="1">
    <location>
        <begin position="658"/>
        <end position="667"/>
    </location>
</feature>
<feature type="region of interest" description="Disordered" evidence="1">
    <location>
        <begin position="1130"/>
        <end position="1150"/>
    </location>
</feature>
<feature type="compositionally biased region" description="Polar residues" evidence="1">
    <location>
        <begin position="360"/>
        <end position="378"/>
    </location>
</feature>
<feature type="region of interest" description="Disordered" evidence="1">
    <location>
        <begin position="1"/>
        <end position="34"/>
    </location>
</feature>
<feature type="region of interest" description="Disordered" evidence="1">
    <location>
        <begin position="1293"/>
        <end position="1317"/>
    </location>
</feature>
<feature type="region of interest" description="Disordered" evidence="1">
    <location>
        <begin position="644"/>
        <end position="667"/>
    </location>
</feature>
<reference evidence="2" key="1">
    <citation type="journal article" date="2023" name="IMA Fungus">
        <title>Comparative genomic study of the Penicillium genus elucidates a diverse pangenome and 15 lateral gene transfer events.</title>
        <authorList>
            <person name="Petersen C."/>
            <person name="Sorensen T."/>
            <person name="Nielsen M.R."/>
            <person name="Sondergaard T.E."/>
            <person name="Sorensen J.L."/>
            <person name="Fitzpatrick D.A."/>
            <person name="Frisvad J.C."/>
            <person name="Nielsen K.L."/>
        </authorList>
    </citation>
    <scope>NUCLEOTIDE SEQUENCE</scope>
    <source>
        <strain evidence="2">IBT 17514</strain>
    </source>
</reference>
<feature type="region of interest" description="Disordered" evidence="1">
    <location>
        <begin position="281"/>
        <end position="303"/>
    </location>
</feature>
<keyword evidence="3" id="KW-1185">Reference proteome</keyword>
<dbReference type="Proteomes" id="UP001215712">
    <property type="component" value="Unassembled WGS sequence"/>
</dbReference>
<feature type="compositionally biased region" description="Low complexity" evidence="1">
    <location>
        <begin position="520"/>
        <end position="532"/>
    </location>
</feature>
<feature type="compositionally biased region" description="Polar residues" evidence="1">
    <location>
        <begin position="1140"/>
        <end position="1150"/>
    </location>
</feature>
<organism evidence="2 3">
    <name type="scientific">Penicillium malachiteum</name>
    <dbReference type="NCBI Taxonomy" id="1324776"/>
    <lineage>
        <taxon>Eukaryota</taxon>
        <taxon>Fungi</taxon>
        <taxon>Dikarya</taxon>
        <taxon>Ascomycota</taxon>
        <taxon>Pezizomycotina</taxon>
        <taxon>Eurotiomycetes</taxon>
        <taxon>Eurotiomycetidae</taxon>
        <taxon>Eurotiales</taxon>
        <taxon>Aspergillaceae</taxon>
        <taxon>Penicillium</taxon>
    </lineage>
</organism>
<comment type="caution">
    <text evidence="2">The sequence shown here is derived from an EMBL/GenBank/DDBJ whole genome shotgun (WGS) entry which is preliminary data.</text>
</comment>
<evidence type="ECO:0000256" key="1">
    <source>
        <dbReference type="SAM" id="MobiDB-lite"/>
    </source>
</evidence>
<protein>
    <submittedName>
        <fullName evidence="2">Uncharacterized protein</fullName>
    </submittedName>
</protein>
<accession>A0AAD6HAD3</accession>
<proteinExistence type="predicted"/>
<name>A0AAD6HAD3_9EURO</name>
<feature type="compositionally biased region" description="Polar residues" evidence="1">
    <location>
        <begin position="1308"/>
        <end position="1317"/>
    </location>
</feature>
<evidence type="ECO:0000313" key="2">
    <source>
        <dbReference type="EMBL" id="KAJ5703351.1"/>
    </source>
</evidence>
<feature type="region of interest" description="Disordered" evidence="1">
    <location>
        <begin position="201"/>
        <end position="268"/>
    </location>
</feature>
<feature type="region of interest" description="Disordered" evidence="1">
    <location>
        <begin position="433"/>
        <end position="615"/>
    </location>
</feature>
<evidence type="ECO:0000313" key="3">
    <source>
        <dbReference type="Proteomes" id="UP001215712"/>
    </source>
</evidence>
<feature type="region of interest" description="Disordered" evidence="1">
    <location>
        <begin position="1164"/>
        <end position="1215"/>
    </location>
</feature>